<dbReference type="RefSeq" id="WP_386430464.1">
    <property type="nucleotide sequence ID" value="NZ_JBHSBB010000012.1"/>
</dbReference>
<evidence type="ECO:0000256" key="4">
    <source>
        <dbReference type="ARBA" id="ARBA00022692"/>
    </source>
</evidence>
<evidence type="ECO:0000256" key="6">
    <source>
        <dbReference type="ARBA" id="ARBA00023136"/>
    </source>
</evidence>
<dbReference type="SUPFAM" id="SSF103473">
    <property type="entry name" value="MFS general substrate transporter"/>
    <property type="match status" value="1"/>
</dbReference>
<feature type="transmembrane region" description="Helical" evidence="7">
    <location>
        <begin position="261"/>
        <end position="282"/>
    </location>
</feature>
<dbReference type="Gene3D" id="1.20.1250.20">
    <property type="entry name" value="MFS general substrate transporter like domains"/>
    <property type="match status" value="1"/>
</dbReference>
<accession>A0ABV8HR57</accession>
<name>A0ABV8HR57_9ACTN</name>
<feature type="transmembrane region" description="Helical" evidence="7">
    <location>
        <begin position="289"/>
        <end position="307"/>
    </location>
</feature>
<dbReference type="Proteomes" id="UP001595765">
    <property type="component" value="Unassembled WGS sequence"/>
</dbReference>
<dbReference type="Pfam" id="PF05977">
    <property type="entry name" value="MFS_3"/>
    <property type="match status" value="1"/>
</dbReference>
<keyword evidence="9" id="KW-1185">Reference proteome</keyword>
<keyword evidence="2" id="KW-0813">Transport</keyword>
<evidence type="ECO:0000256" key="7">
    <source>
        <dbReference type="SAM" id="Phobius"/>
    </source>
</evidence>
<evidence type="ECO:0000256" key="1">
    <source>
        <dbReference type="ARBA" id="ARBA00004429"/>
    </source>
</evidence>
<evidence type="ECO:0000313" key="9">
    <source>
        <dbReference type="Proteomes" id="UP001595765"/>
    </source>
</evidence>
<dbReference type="EMBL" id="JBHSBB010000012">
    <property type="protein sequence ID" value="MFC4033371.1"/>
    <property type="molecule type" value="Genomic_DNA"/>
</dbReference>
<keyword evidence="4 7" id="KW-0812">Transmembrane</keyword>
<organism evidence="8 9">
    <name type="scientific">Streptomyces polygonati</name>
    <dbReference type="NCBI Taxonomy" id="1617087"/>
    <lineage>
        <taxon>Bacteria</taxon>
        <taxon>Bacillati</taxon>
        <taxon>Actinomycetota</taxon>
        <taxon>Actinomycetes</taxon>
        <taxon>Kitasatosporales</taxon>
        <taxon>Streptomycetaceae</taxon>
        <taxon>Streptomyces</taxon>
    </lineage>
</organism>
<keyword evidence="5 7" id="KW-1133">Transmembrane helix</keyword>
<dbReference type="CDD" id="cd06173">
    <property type="entry name" value="MFS_MefA_like"/>
    <property type="match status" value="1"/>
</dbReference>
<sequence length="418" mass="42450">MGVRHALLDLTPLRTSAPFRRLWAGQALSALGGQMALVAVMFQIWEMTDSTAWTGAVGLAQAIPLVVLGLFTGSLVDRVDRRKFYLVTTSGQAVCSLILALQGFLGNFPAAGLLLLVATQSCFVAGSGPASRTFIPGLLPKQQLAAGLALNRIAFQGAMLIGPALGGLTVGGLGVAGCYLIDALTFAAAIIGALGLPRMNPGNEPARPGLRGALDGLAFLARTPVIRGALLTDLATTVLSMPVSLFPLVNAEWFDNSPRTLGLFLTAIAAGGVAASLFSGAFTRLPHPGLVMLGGSATWGAALALFGLSPDPWTGLAFLALAGAADTVSVVSRSTIVQLHTPIELLGRVSAAEQIVGQAGPDIGNMRGGLVAGATSGTTALVSGGLLCITAVALIGTTTPGLRWSSALSPRQAAPTSQ</sequence>
<evidence type="ECO:0000256" key="3">
    <source>
        <dbReference type="ARBA" id="ARBA00022475"/>
    </source>
</evidence>
<comment type="subcellular location">
    <subcellularLocation>
        <location evidence="1">Cell inner membrane</location>
        <topology evidence="1">Multi-pass membrane protein</topology>
    </subcellularLocation>
</comment>
<feature type="transmembrane region" description="Helical" evidence="7">
    <location>
        <begin position="21"/>
        <end position="45"/>
    </location>
</feature>
<protein>
    <submittedName>
        <fullName evidence="8">MFS transporter</fullName>
    </submittedName>
</protein>
<feature type="transmembrane region" description="Helical" evidence="7">
    <location>
        <begin position="51"/>
        <end position="72"/>
    </location>
</feature>
<comment type="caution">
    <text evidence="8">The sequence shown here is derived from an EMBL/GenBank/DDBJ whole genome shotgun (WGS) entry which is preliminary data.</text>
</comment>
<evidence type="ECO:0000256" key="5">
    <source>
        <dbReference type="ARBA" id="ARBA00022989"/>
    </source>
</evidence>
<evidence type="ECO:0000256" key="2">
    <source>
        <dbReference type="ARBA" id="ARBA00022448"/>
    </source>
</evidence>
<dbReference type="PANTHER" id="PTHR23513:SF9">
    <property type="entry name" value="ENTEROBACTIN EXPORTER ENTS"/>
    <property type="match status" value="1"/>
</dbReference>
<keyword evidence="6 7" id="KW-0472">Membrane</keyword>
<feature type="transmembrane region" description="Helical" evidence="7">
    <location>
        <begin position="230"/>
        <end position="249"/>
    </location>
</feature>
<dbReference type="InterPro" id="IPR010290">
    <property type="entry name" value="TM_effector"/>
</dbReference>
<reference evidence="9" key="1">
    <citation type="journal article" date="2019" name="Int. J. Syst. Evol. Microbiol.">
        <title>The Global Catalogue of Microorganisms (GCM) 10K type strain sequencing project: providing services to taxonomists for standard genome sequencing and annotation.</title>
        <authorList>
            <consortium name="The Broad Institute Genomics Platform"/>
            <consortium name="The Broad Institute Genome Sequencing Center for Infectious Disease"/>
            <person name="Wu L."/>
            <person name="Ma J."/>
        </authorList>
    </citation>
    <scope>NUCLEOTIDE SEQUENCE [LARGE SCALE GENOMIC DNA]</scope>
    <source>
        <strain evidence="9">CGMCC 4.7237</strain>
    </source>
</reference>
<keyword evidence="3" id="KW-1003">Cell membrane</keyword>
<proteinExistence type="predicted"/>
<dbReference type="InterPro" id="IPR036259">
    <property type="entry name" value="MFS_trans_sf"/>
</dbReference>
<dbReference type="PANTHER" id="PTHR23513">
    <property type="entry name" value="INTEGRAL MEMBRANE EFFLUX PROTEIN-RELATED"/>
    <property type="match status" value="1"/>
</dbReference>
<evidence type="ECO:0000313" key="8">
    <source>
        <dbReference type="EMBL" id="MFC4033371.1"/>
    </source>
</evidence>
<gene>
    <name evidence="8" type="ORF">ACFO3J_18010</name>
</gene>